<dbReference type="Pfam" id="PF00481">
    <property type="entry name" value="PP2C"/>
    <property type="match status" value="2"/>
</dbReference>
<dbReference type="PROSITE" id="PS51746">
    <property type="entry name" value="PPM_2"/>
    <property type="match status" value="2"/>
</dbReference>
<evidence type="ECO:0000256" key="8">
    <source>
        <dbReference type="SAM" id="MobiDB-lite"/>
    </source>
</evidence>
<dbReference type="OrthoDB" id="10264738at2759"/>
<proteinExistence type="inferred from homology"/>
<dbReference type="SUPFAM" id="SSF81606">
    <property type="entry name" value="PP2C-like"/>
    <property type="match status" value="2"/>
</dbReference>
<evidence type="ECO:0000256" key="5">
    <source>
        <dbReference type="ARBA" id="ARBA00023136"/>
    </source>
</evidence>
<dbReference type="Gene3D" id="1.20.1250.20">
    <property type="entry name" value="MFS general substrate transporter like domains"/>
    <property type="match status" value="3"/>
</dbReference>
<feature type="transmembrane region" description="Helical" evidence="9">
    <location>
        <begin position="603"/>
        <end position="621"/>
    </location>
</feature>
<feature type="transmembrane region" description="Helical" evidence="9">
    <location>
        <begin position="1305"/>
        <end position="1331"/>
    </location>
</feature>
<feature type="transmembrane region" description="Helical" evidence="9">
    <location>
        <begin position="1371"/>
        <end position="1391"/>
    </location>
</feature>
<feature type="region of interest" description="Disordered" evidence="8">
    <location>
        <begin position="1"/>
        <end position="33"/>
    </location>
</feature>
<evidence type="ECO:0000313" key="11">
    <source>
        <dbReference type="EMBL" id="KRX03426.1"/>
    </source>
</evidence>
<dbReference type="Proteomes" id="UP000054937">
    <property type="component" value="Unassembled WGS sequence"/>
</dbReference>
<keyword evidence="9" id="KW-1133">Transmembrane helix</keyword>
<feature type="domain" description="PPM-type phosphatase" evidence="10">
    <location>
        <begin position="45"/>
        <end position="333"/>
    </location>
</feature>
<feature type="transmembrane region" description="Helical" evidence="9">
    <location>
        <begin position="502"/>
        <end position="522"/>
    </location>
</feature>
<feature type="transmembrane region" description="Helical" evidence="9">
    <location>
        <begin position="373"/>
        <end position="390"/>
    </location>
</feature>
<dbReference type="CDD" id="cd00143">
    <property type="entry name" value="PP2Cc"/>
    <property type="match status" value="2"/>
</dbReference>
<keyword evidence="9" id="KW-0812">Transmembrane</keyword>
<feature type="coiled-coil region" evidence="7">
    <location>
        <begin position="669"/>
        <end position="735"/>
    </location>
</feature>
<feature type="transmembrane region" description="Helical" evidence="9">
    <location>
        <begin position="1244"/>
        <end position="1265"/>
    </location>
</feature>
<evidence type="ECO:0000256" key="6">
    <source>
        <dbReference type="RuleBase" id="RU003465"/>
    </source>
</evidence>
<dbReference type="InParanoid" id="A0A0V0QME0"/>
<dbReference type="GO" id="GO:0046872">
    <property type="term" value="F:metal ion binding"/>
    <property type="evidence" value="ECO:0007669"/>
    <property type="project" value="UniProtKB-KW"/>
</dbReference>
<gene>
    <name evidence="11" type="ORF">PPERSA_02805</name>
</gene>
<comment type="caution">
    <text evidence="11">The sequence shown here is derived from an EMBL/GenBank/DDBJ whole genome shotgun (WGS) entry which is preliminary data.</text>
</comment>
<dbReference type="Gene3D" id="3.60.40.10">
    <property type="entry name" value="PPM-type phosphatase domain"/>
    <property type="match status" value="2"/>
</dbReference>
<dbReference type="EMBL" id="LDAU01000131">
    <property type="protein sequence ID" value="KRX03426.1"/>
    <property type="molecule type" value="Genomic_DNA"/>
</dbReference>
<dbReference type="GO" id="GO:0022857">
    <property type="term" value="F:transmembrane transporter activity"/>
    <property type="evidence" value="ECO:0007669"/>
    <property type="project" value="InterPro"/>
</dbReference>
<dbReference type="PROSITE" id="PS01032">
    <property type="entry name" value="PPM_1"/>
    <property type="match status" value="2"/>
</dbReference>
<dbReference type="GO" id="GO:0004722">
    <property type="term" value="F:protein serine/threonine phosphatase activity"/>
    <property type="evidence" value="ECO:0007669"/>
    <property type="project" value="InterPro"/>
</dbReference>
<feature type="transmembrane region" description="Helical" evidence="9">
    <location>
        <begin position="402"/>
        <end position="422"/>
    </location>
</feature>
<evidence type="ECO:0000256" key="4">
    <source>
        <dbReference type="ARBA" id="ARBA00022912"/>
    </source>
</evidence>
<dbReference type="SUPFAM" id="SSF103473">
    <property type="entry name" value="MFS general substrate transporter"/>
    <property type="match status" value="2"/>
</dbReference>
<protein>
    <submittedName>
        <fullName evidence="11">Protein phosphatase 2C (PP2C)-like domain</fullName>
    </submittedName>
</protein>
<keyword evidence="2" id="KW-0479">Metal-binding</keyword>
<feature type="domain" description="PPM-type phosphatase" evidence="10">
    <location>
        <begin position="851"/>
        <end position="1146"/>
    </location>
</feature>
<comment type="similarity">
    <text evidence="6">Belongs to the PP2C family.</text>
</comment>
<dbReference type="PANTHER" id="PTHR47992">
    <property type="entry name" value="PROTEIN PHOSPHATASE"/>
    <property type="match status" value="1"/>
</dbReference>
<keyword evidence="7" id="KW-0175">Coiled coil</keyword>
<dbReference type="GO" id="GO:0016020">
    <property type="term" value="C:membrane"/>
    <property type="evidence" value="ECO:0007669"/>
    <property type="project" value="UniProtKB-SubCell"/>
</dbReference>
<feature type="transmembrane region" description="Helical" evidence="9">
    <location>
        <begin position="434"/>
        <end position="456"/>
    </location>
</feature>
<feature type="transmembrane region" description="Helical" evidence="9">
    <location>
        <begin position="468"/>
        <end position="490"/>
    </location>
</feature>
<feature type="transmembrane region" description="Helical" evidence="9">
    <location>
        <begin position="1272"/>
        <end position="1290"/>
    </location>
</feature>
<feature type="transmembrane region" description="Helical" evidence="9">
    <location>
        <begin position="568"/>
        <end position="591"/>
    </location>
</feature>
<evidence type="ECO:0000313" key="12">
    <source>
        <dbReference type="Proteomes" id="UP000054937"/>
    </source>
</evidence>
<reference evidence="11 12" key="1">
    <citation type="journal article" date="2015" name="Sci. Rep.">
        <title>Genome of the facultative scuticociliatosis pathogen Pseudocohnilembus persalinus provides insight into its virulence through horizontal gene transfer.</title>
        <authorList>
            <person name="Xiong J."/>
            <person name="Wang G."/>
            <person name="Cheng J."/>
            <person name="Tian M."/>
            <person name="Pan X."/>
            <person name="Warren A."/>
            <person name="Jiang C."/>
            <person name="Yuan D."/>
            <person name="Miao W."/>
        </authorList>
    </citation>
    <scope>NUCLEOTIDE SEQUENCE [LARGE SCALE GENOMIC DNA]</scope>
    <source>
        <strain evidence="11">36N120E</strain>
    </source>
</reference>
<name>A0A0V0QME0_PSEPJ</name>
<accession>A0A0V0QME0</accession>
<feature type="transmembrane region" description="Helical" evidence="9">
    <location>
        <begin position="340"/>
        <end position="361"/>
    </location>
</feature>
<dbReference type="Pfam" id="PF07690">
    <property type="entry name" value="MFS_1"/>
    <property type="match status" value="1"/>
</dbReference>
<dbReference type="InterPro" id="IPR001932">
    <property type="entry name" value="PPM-type_phosphatase-like_dom"/>
</dbReference>
<dbReference type="InterPro" id="IPR015655">
    <property type="entry name" value="PP2C"/>
</dbReference>
<keyword evidence="3 6" id="KW-0378">Hydrolase</keyword>
<dbReference type="InterPro" id="IPR011701">
    <property type="entry name" value="MFS"/>
</dbReference>
<evidence type="ECO:0000256" key="1">
    <source>
        <dbReference type="ARBA" id="ARBA00004170"/>
    </source>
</evidence>
<dbReference type="InterPro" id="IPR000222">
    <property type="entry name" value="PP2C_BS"/>
</dbReference>
<comment type="subcellular location">
    <subcellularLocation>
        <location evidence="1">Membrane</location>
        <topology evidence="1">Peripheral membrane protein</topology>
    </subcellularLocation>
</comment>
<evidence type="ECO:0000256" key="3">
    <source>
        <dbReference type="ARBA" id="ARBA00022801"/>
    </source>
</evidence>
<evidence type="ECO:0000256" key="7">
    <source>
        <dbReference type="SAM" id="Coils"/>
    </source>
</evidence>
<keyword evidence="4 6" id="KW-0904">Protein phosphatase</keyword>
<dbReference type="SMART" id="SM00332">
    <property type="entry name" value="PP2Cc"/>
    <property type="match status" value="2"/>
</dbReference>
<keyword evidence="12" id="KW-1185">Reference proteome</keyword>
<sequence>MEENNIEEETNKLKKGKNNKLKSNKKKDNKNDFFETDHPLLDVYSIGNTEPGFGPRKTECQDTISVIEDEELKLHVFAVFDGHGESGQSVSMEVNSFFTNFFRQEKRRLEWLNSYYLLKDFFNEAFLDASRRLKKSLISYDDSGTCAIVVFLYRNCCYIGNLGDSKAVLYREKVKKDEVLKSCLELSEDHTARNKKEKQRIYQHGGRIYKKIDNNGNPIGPPRIWEGGENATGPGLAITRSFGDYNSKDIGNIESPVIEYFKLTDEDKFIVIGSDGLFDVFETAEICGFINNYIQNKKIEYKDEIVDELIKVAKKRWRIKNQLDNTTSSRDDISSKYQTIIGGALSYYLGLMWIPNLLYALQVSVKLGTTTSELVMCLPSLVGIVCRIIMGKNIATKGGKQLSLIMLLISFIGIFVVMIFQLTNKYESLTTSSFNFYILLLGAMASGAAISNYQLIVNSVFWSHFQEAGFVQALQGGLGSLLIGIQQLILTFLSESIINTDVVFIIMTCLYLVVLVVIAKLLNNPIHIQLQENKVIENDAKIISEFIGQDNFPTEMNFQKALYYKSSLVLLLNHFLAIGGLISTTLFMISFAQNQLGQDFKFGLYWAFLILTIGSASRIVMGKVTDKIGGYLSCQISNGIIILGSIVMFFTSNGKAYSPAFIIADKNNINDMMQNYDGYKQKMQKIIQQLTSKLQISEQKQGQLQDQISEQDLYIQNLLLEKEQLVKQLKNQKLKTFNYEQDLENINRKIQLQKLSFNQKNQFKNQSARKIYEYIVQVRNESNQLLSGSLNKNENNTIPFNIKEKERKNISMMSSKEQKKIEKDRLKEKKQLEEQMLDFDYTDTPIREIQILNITEPGYGGNKTECQDSICILKEFLKDSSFFGIFDGHGESGQSASVDINQFFTNFFHQEKRRLDWLTNYHQQREFIKEAYSQANQQLKKSLISYDKSGTCATTIFIHKNHLYVANLGDSKAILYKEKFKNDLILKSCLELTQDHKPTNKKEKARIIKSGGMISRIIDKNHKNTGPMRIWENTPDSTGPGLAVTRSFGDYEAKLIGNISEPSIEYMKLSAEDKFIVMGSDGLFDVFETAEICGFVQCYMEDKSIKYKDDCAQELLKIAKKRWRIKNQLDQTSSQRDDISIVIIFFNYDKDKKLPFQYKNTHENIYKTDEKSKINRNRLNMNGKQHYIDIQKFQSQIPSEFMVLKQEIKNLKGILAFGNGYFSSPLLASTLRNSVKMDYNAKQVVQVMPLIFGTICRLVLGYNIAKSGGKKIAMILNALSILGVLLIYVVNKTNDLDKLQTSDFGFVTLCFAGLISGAAIANFQLVVNSVFWSKLKNAGRNQAIQAGVGNMFYGLYGLIFTNFLSDFSLEVIYFPTLSVMLIIFCLCHIFLQNPIHIQLLEQKVGENDAKITAEFIGQENFPTEINLMTANFKWIPEINYSQFLATATVAGTLGGAGGFILQYV</sequence>
<evidence type="ECO:0000256" key="2">
    <source>
        <dbReference type="ARBA" id="ARBA00022723"/>
    </source>
</evidence>
<feature type="compositionally biased region" description="Basic residues" evidence="8">
    <location>
        <begin position="13"/>
        <end position="28"/>
    </location>
</feature>
<feature type="transmembrane region" description="Helical" evidence="9">
    <location>
        <begin position="628"/>
        <end position="650"/>
    </location>
</feature>
<feature type="transmembrane region" description="Helical" evidence="9">
    <location>
        <begin position="1343"/>
        <end position="1365"/>
    </location>
</feature>
<dbReference type="InterPro" id="IPR036259">
    <property type="entry name" value="MFS_trans_sf"/>
</dbReference>
<keyword evidence="5 9" id="KW-0472">Membrane</keyword>
<evidence type="ECO:0000256" key="9">
    <source>
        <dbReference type="SAM" id="Phobius"/>
    </source>
</evidence>
<dbReference type="InterPro" id="IPR036457">
    <property type="entry name" value="PPM-type-like_dom_sf"/>
</dbReference>
<organism evidence="11 12">
    <name type="scientific">Pseudocohnilembus persalinus</name>
    <name type="common">Ciliate</name>
    <dbReference type="NCBI Taxonomy" id="266149"/>
    <lineage>
        <taxon>Eukaryota</taxon>
        <taxon>Sar</taxon>
        <taxon>Alveolata</taxon>
        <taxon>Ciliophora</taxon>
        <taxon>Intramacronucleata</taxon>
        <taxon>Oligohymenophorea</taxon>
        <taxon>Scuticociliatia</taxon>
        <taxon>Philasterida</taxon>
        <taxon>Pseudocohnilembidae</taxon>
        <taxon>Pseudocohnilembus</taxon>
    </lineage>
</organism>
<evidence type="ECO:0000259" key="10">
    <source>
        <dbReference type="PROSITE" id="PS51746"/>
    </source>
</evidence>